<dbReference type="GO" id="GO:1901135">
    <property type="term" value="P:carbohydrate derivative metabolic process"/>
    <property type="evidence" value="ECO:0007669"/>
    <property type="project" value="UniProtKB-ARBA"/>
</dbReference>
<dbReference type="InterPro" id="IPR001296">
    <property type="entry name" value="Glyco_trans_1"/>
</dbReference>
<organism evidence="3 4">
    <name type="scientific">Dyella monticola</name>
    <dbReference type="NCBI Taxonomy" id="1927958"/>
    <lineage>
        <taxon>Bacteria</taxon>
        <taxon>Pseudomonadati</taxon>
        <taxon>Pseudomonadota</taxon>
        <taxon>Gammaproteobacteria</taxon>
        <taxon>Lysobacterales</taxon>
        <taxon>Rhodanobacteraceae</taxon>
        <taxon>Dyella</taxon>
    </lineage>
</organism>
<dbReference type="EMBL" id="QRBE01000001">
    <property type="protein sequence ID" value="RDS84526.1"/>
    <property type="molecule type" value="Genomic_DNA"/>
</dbReference>
<feature type="domain" description="Glycosyl transferase family 1" evidence="1">
    <location>
        <begin position="198"/>
        <end position="336"/>
    </location>
</feature>
<reference evidence="3 4" key="1">
    <citation type="submission" date="2018-07" db="EMBL/GenBank/DDBJ databases">
        <title>Dyella monticola sp. nov. and Dyella psychrodurans sp. nov. isolated from monsoon evergreen broad-leaved forest soil of Dinghu Mountain, China.</title>
        <authorList>
            <person name="Gao Z."/>
            <person name="Qiu L."/>
        </authorList>
    </citation>
    <scope>NUCLEOTIDE SEQUENCE [LARGE SCALE GENOMIC DNA]</scope>
    <source>
        <strain evidence="3 4">4G-K06</strain>
    </source>
</reference>
<evidence type="ECO:0000259" key="2">
    <source>
        <dbReference type="Pfam" id="PF13439"/>
    </source>
</evidence>
<dbReference type="GO" id="GO:0016757">
    <property type="term" value="F:glycosyltransferase activity"/>
    <property type="evidence" value="ECO:0007669"/>
    <property type="project" value="InterPro"/>
</dbReference>
<dbReference type="RefSeq" id="WP_115493560.1">
    <property type="nucleotide sequence ID" value="NZ_QRBE01000001.1"/>
</dbReference>
<dbReference type="Gene3D" id="3.40.50.2000">
    <property type="entry name" value="Glycogen Phosphorylase B"/>
    <property type="match status" value="2"/>
</dbReference>
<evidence type="ECO:0000313" key="4">
    <source>
        <dbReference type="Proteomes" id="UP000254258"/>
    </source>
</evidence>
<dbReference type="InterPro" id="IPR028098">
    <property type="entry name" value="Glyco_trans_4-like_N"/>
</dbReference>
<evidence type="ECO:0000259" key="1">
    <source>
        <dbReference type="Pfam" id="PF00534"/>
    </source>
</evidence>
<protein>
    <submittedName>
        <fullName evidence="3">Glycosyltransferase family 1 protein</fullName>
    </submittedName>
</protein>
<keyword evidence="3" id="KW-0808">Transferase</keyword>
<dbReference type="Pfam" id="PF00534">
    <property type="entry name" value="Glycos_transf_1"/>
    <property type="match status" value="1"/>
</dbReference>
<keyword evidence="4" id="KW-1185">Reference proteome</keyword>
<dbReference type="PANTHER" id="PTHR12526:SF638">
    <property type="entry name" value="SPORE COAT PROTEIN SA"/>
    <property type="match status" value="1"/>
</dbReference>
<dbReference type="SUPFAM" id="SSF53756">
    <property type="entry name" value="UDP-Glycosyltransferase/glycogen phosphorylase"/>
    <property type="match status" value="1"/>
</dbReference>
<dbReference type="OrthoDB" id="5290958at2"/>
<proteinExistence type="predicted"/>
<name>A0A370X836_9GAMM</name>
<dbReference type="CDD" id="cd03801">
    <property type="entry name" value="GT4_PimA-like"/>
    <property type="match status" value="1"/>
</dbReference>
<dbReference type="Pfam" id="PF13439">
    <property type="entry name" value="Glyco_transf_4"/>
    <property type="match status" value="1"/>
</dbReference>
<feature type="domain" description="Glycosyltransferase subfamily 4-like N-terminal" evidence="2">
    <location>
        <begin position="15"/>
        <end position="181"/>
    </location>
</feature>
<dbReference type="Proteomes" id="UP000254258">
    <property type="component" value="Unassembled WGS sequence"/>
</dbReference>
<gene>
    <name evidence="3" type="ORF">DWU98_00695</name>
</gene>
<evidence type="ECO:0000313" key="3">
    <source>
        <dbReference type="EMBL" id="RDS84526.1"/>
    </source>
</evidence>
<dbReference type="AlphaFoldDB" id="A0A370X836"/>
<dbReference type="PANTHER" id="PTHR12526">
    <property type="entry name" value="GLYCOSYLTRANSFERASE"/>
    <property type="match status" value="1"/>
</dbReference>
<sequence length="382" mass="42706">MRILVISDLPQFVTGGAEMQAMRLIEKWHEQGHEIICLGRRMGSSPVKTPSGAIETHCIHTFSALGRIGRVLTYTLSLSWLLLRLRHRVDVVYTRFLGEGAATVALLKRWGLLSTPLIATPANTGTGGDITFIRSIPMSNRLIRLLDKECDAINLIAEGMIAELKAEGFSGHNFTTIPNGIYVKPICIRKPSHILRCIAVGRLTPQKGYDVLLQALAHIRAHLSSYEFVIVGDGPERARLERMTEELGLSSQVLWLGELGAQRVLEELELAQLYILPSRYEGMSNAGLEAMERALPVILTCCGGLDCYIKQDMGWVVQPEDDGALAEVILTALNEHHELLRARGIHCRKVVEDLFDIEHTSRRYISLFEDLQRRLRSREVAV</sequence>
<comment type="caution">
    <text evidence="3">The sequence shown here is derived from an EMBL/GenBank/DDBJ whole genome shotgun (WGS) entry which is preliminary data.</text>
</comment>
<accession>A0A370X836</accession>